<gene>
    <name evidence="4" type="ORF">VP01_663g3</name>
</gene>
<feature type="chain" id="PRO_5005567778" evidence="3">
    <location>
        <begin position="24"/>
        <end position="471"/>
    </location>
</feature>
<protein>
    <submittedName>
        <fullName evidence="4">Putative signal peptide protein</fullName>
    </submittedName>
</protein>
<dbReference type="Proteomes" id="UP000037035">
    <property type="component" value="Unassembled WGS sequence"/>
</dbReference>
<dbReference type="VEuPathDB" id="FungiDB:VP01_663g3"/>
<feature type="region of interest" description="Disordered" evidence="1">
    <location>
        <begin position="450"/>
        <end position="471"/>
    </location>
</feature>
<organism evidence="4 5">
    <name type="scientific">Puccinia sorghi</name>
    <dbReference type="NCBI Taxonomy" id="27349"/>
    <lineage>
        <taxon>Eukaryota</taxon>
        <taxon>Fungi</taxon>
        <taxon>Dikarya</taxon>
        <taxon>Basidiomycota</taxon>
        <taxon>Pucciniomycotina</taxon>
        <taxon>Pucciniomycetes</taxon>
        <taxon>Pucciniales</taxon>
        <taxon>Pucciniaceae</taxon>
        <taxon>Puccinia</taxon>
    </lineage>
</organism>
<sequence length="471" mass="54026">MLYSKKGALLSLLSIILFDSFSPLSIKTETLLDHLEIHITKLKVSAKSKAKTVSTTMFTKKESHCQSRFHNPKANHPKHRFWFLYPHLNPYTQDKTQETNNQGLTLICKIGLINTSCSFGTLKIEGKGTISITLNDLKLLLADSLYFPKITVNLFLKQLLEKFKFYFNTKQFTVRREDGKSIQVHYQNNLGKPISSKLRLKLEGELMSNVLTFQASNILEMSENILVCLLFFWIHFVICMISMPGYVIICNFLKYTGFTAIKTCSNACMIKQIFDEQSLCILHSNCVDCKVTVPKHLQIQKCGFWMTACSMSQLSKFFLQCLILLGGLTHNSLTVDEKPKGLCRTGLGGSQNQFSVCKWGSRVKFLKIWITHSLFFWRITLQTHQYTQPNLSKTSQNHQNELPHRNKKKKKILLVRTPATLATVIALTRDNQATKNFLRNILSPIKTSTNQKINNFNQPSRNSSHSQWYSF</sequence>
<keyword evidence="3" id="KW-0732">Signal</keyword>
<evidence type="ECO:0000313" key="4">
    <source>
        <dbReference type="EMBL" id="KNZ47151.1"/>
    </source>
</evidence>
<proteinExistence type="predicted"/>
<name>A0A0L6UF44_9BASI</name>
<dbReference type="EMBL" id="LAVV01011985">
    <property type="protein sequence ID" value="KNZ47151.1"/>
    <property type="molecule type" value="Genomic_DNA"/>
</dbReference>
<evidence type="ECO:0000256" key="3">
    <source>
        <dbReference type="SAM" id="SignalP"/>
    </source>
</evidence>
<keyword evidence="2" id="KW-1133">Transmembrane helix</keyword>
<comment type="caution">
    <text evidence="4">The sequence shown here is derived from an EMBL/GenBank/DDBJ whole genome shotgun (WGS) entry which is preliminary data.</text>
</comment>
<keyword evidence="2" id="KW-0812">Transmembrane</keyword>
<evidence type="ECO:0000256" key="2">
    <source>
        <dbReference type="SAM" id="Phobius"/>
    </source>
</evidence>
<feature type="transmembrane region" description="Helical" evidence="2">
    <location>
        <begin position="230"/>
        <end position="253"/>
    </location>
</feature>
<dbReference type="AlphaFoldDB" id="A0A0L6UF44"/>
<keyword evidence="5" id="KW-1185">Reference proteome</keyword>
<feature type="signal peptide" evidence="3">
    <location>
        <begin position="1"/>
        <end position="23"/>
    </location>
</feature>
<keyword evidence="2" id="KW-0472">Membrane</keyword>
<evidence type="ECO:0000313" key="5">
    <source>
        <dbReference type="Proteomes" id="UP000037035"/>
    </source>
</evidence>
<accession>A0A0L6UF44</accession>
<reference evidence="4 5" key="1">
    <citation type="submission" date="2015-08" db="EMBL/GenBank/DDBJ databases">
        <title>Next Generation Sequencing and Analysis of the Genome of Puccinia sorghi L Schw, the Causal Agent of Maize Common Rust.</title>
        <authorList>
            <person name="Rochi L."/>
            <person name="Burguener G."/>
            <person name="Darino M."/>
            <person name="Turjanski A."/>
            <person name="Kreff E."/>
            <person name="Dieguez M.J."/>
            <person name="Sacco F."/>
        </authorList>
    </citation>
    <scope>NUCLEOTIDE SEQUENCE [LARGE SCALE GENOMIC DNA]</scope>
    <source>
        <strain evidence="4 5">RO10H11247</strain>
    </source>
</reference>
<evidence type="ECO:0000256" key="1">
    <source>
        <dbReference type="SAM" id="MobiDB-lite"/>
    </source>
</evidence>